<dbReference type="RefSeq" id="WP_163482284.1">
    <property type="nucleotide sequence ID" value="NZ_JAAGWF010000013.1"/>
</dbReference>
<feature type="transmembrane region" description="Helical" evidence="1">
    <location>
        <begin position="67"/>
        <end position="88"/>
    </location>
</feature>
<evidence type="ECO:0000256" key="1">
    <source>
        <dbReference type="SAM" id="Phobius"/>
    </source>
</evidence>
<dbReference type="AlphaFoldDB" id="A0A7K3W420"/>
<accession>A0A7K3W420</accession>
<gene>
    <name evidence="2" type="ORF">GCU56_13620</name>
</gene>
<dbReference type="Proteomes" id="UP000470246">
    <property type="component" value="Unassembled WGS sequence"/>
</dbReference>
<protein>
    <submittedName>
        <fullName evidence="2">Uncharacterized protein</fullName>
    </submittedName>
</protein>
<dbReference type="Pfam" id="PF22564">
    <property type="entry name" value="HAAS"/>
    <property type="match status" value="1"/>
</dbReference>
<keyword evidence="1" id="KW-0812">Transmembrane</keyword>
<organism evidence="2 3">
    <name type="scientific">Geodermatophilus sabuli</name>
    <dbReference type="NCBI Taxonomy" id="1564158"/>
    <lineage>
        <taxon>Bacteria</taxon>
        <taxon>Bacillati</taxon>
        <taxon>Actinomycetota</taxon>
        <taxon>Actinomycetes</taxon>
        <taxon>Geodermatophilales</taxon>
        <taxon>Geodermatophilaceae</taxon>
        <taxon>Geodermatophilus</taxon>
    </lineage>
</organism>
<comment type="caution">
    <text evidence="2">The sequence shown here is derived from an EMBL/GenBank/DDBJ whole genome shotgun (WGS) entry which is preliminary data.</text>
</comment>
<evidence type="ECO:0000313" key="3">
    <source>
        <dbReference type="Proteomes" id="UP000470246"/>
    </source>
</evidence>
<feature type="transmembrane region" description="Helical" evidence="1">
    <location>
        <begin position="142"/>
        <end position="165"/>
    </location>
</feature>
<keyword evidence="1" id="KW-0472">Membrane</keyword>
<name>A0A7K3W420_9ACTN</name>
<dbReference type="EMBL" id="JAAGWF010000013">
    <property type="protein sequence ID" value="NEK58904.1"/>
    <property type="molecule type" value="Genomic_DNA"/>
</dbReference>
<sequence>MTTSTDSYRRDLVLALRMGNVPPDRIGEIVAEVESHVADTGESPVEAFGPPREYAAGFARPRRAGDVVSLLVLTGFGAACGWLLATGVVGTVRGETFLGFPAWTALVLGALLWIPPLLASVRRNASIRDPRTGGFLAPPPAAVVLTMSGFLALLTLGLWVGTVLAG</sequence>
<proteinExistence type="predicted"/>
<keyword evidence="3" id="KW-1185">Reference proteome</keyword>
<reference evidence="2 3" key="1">
    <citation type="submission" date="2020-02" db="EMBL/GenBank/DDBJ databases">
        <title>Geodermatophilus sabuli CPCC 205279 I12A-02694.</title>
        <authorList>
            <person name="Jiang Z."/>
        </authorList>
    </citation>
    <scope>NUCLEOTIDE SEQUENCE [LARGE SCALE GENOMIC DNA]</scope>
    <source>
        <strain evidence="2 3">I12A-02694</strain>
    </source>
</reference>
<keyword evidence="1" id="KW-1133">Transmembrane helix</keyword>
<feature type="transmembrane region" description="Helical" evidence="1">
    <location>
        <begin position="100"/>
        <end position="121"/>
    </location>
</feature>
<evidence type="ECO:0000313" key="2">
    <source>
        <dbReference type="EMBL" id="NEK58904.1"/>
    </source>
</evidence>